<gene>
    <name evidence="1" type="ORF">RhiirA5_375029</name>
</gene>
<reference evidence="1 2" key="1">
    <citation type="submission" date="2016-04" db="EMBL/GenBank/DDBJ databases">
        <title>Genome analyses suggest a sexual origin of heterokaryosis in a supposedly ancient asexual fungus.</title>
        <authorList>
            <person name="Ropars J."/>
            <person name="Sedzielewska K."/>
            <person name="Noel J."/>
            <person name="Charron P."/>
            <person name="Farinelli L."/>
            <person name="Marton T."/>
            <person name="Kruger M."/>
            <person name="Pelin A."/>
            <person name="Brachmann A."/>
            <person name="Corradi N."/>
        </authorList>
    </citation>
    <scope>NUCLEOTIDE SEQUENCE [LARGE SCALE GENOMIC DNA]</scope>
    <source>
        <strain evidence="1 2">A5</strain>
    </source>
</reference>
<evidence type="ECO:0000313" key="1">
    <source>
        <dbReference type="EMBL" id="PKC09979.1"/>
    </source>
</evidence>
<dbReference type="VEuPathDB" id="FungiDB:RhiirA1_479661"/>
<comment type="caution">
    <text evidence="1">The sequence shown here is derived from an EMBL/GenBank/DDBJ whole genome shotgun (WGS) entry which is preliminary data.</text>
</comment>
<proteinExistence type="predicted"/>
<organism evidence="1 2">
    <name type="scientific">Rhizophagus irregularis</name>
    <dbReference type="NCBI Taxonomy" id="588596"/>
    <lineage>
        <taxon>Eukaryota</taxon>
        <taxon>Fungi</taxon>
        <taxon>Fungi incertae sedis</taxon>
        <taxon>Mucoromycota</taxon>
        <taxon>Glomeromycotina</taxon>
        <taxon>Glomeromycetes</taxon>
        <taxon>Glomerales</taxon>
        <taxon>Glomeraceae</taxon>
        <taxon>Rhizophagus</taxon>
    </lineage>
</organism>
<name>A0A2N0PT56_9GLOM</name>
<protein>
    <submittedName>
        <fullName evidence="1">Uncharacterized protein</fullName>
    </submittedName>
</protein>
<dbReference type="EMBL" id="LLXJ01000416">
    <property type="protein sequence ID" value="PKC09979.1"/>
    <property type="molecule type" value="Genomic_DNA"/>
</dbReference>
<evidence type="ECO:0000313" key="2">
    <source>
        <dbReference type="Proteomes" id="UP000232722"/>
    </source>
</evidence>
<dbReference type="Proteomes" id="UP000232722">
    <property type="component" value="Unassembled WGS sequence"/>
</dbReference>
<accession>A0A2N0PT56</accession>
<dbReference type="AlphaFoldDB" id="A0A2N0PT56"/>
<reference evidence="1 2" key="2">
    <citation type="submission" date="2017-09" db="EMBL/GenBank/DDBJ databases">
        <title>Extensive intraspecific genome diversity in a model arbuscular mycorrhizal fungus.</title>
        <authorList>
            <person name="Chen E.C."/>
            <person name="Morin E."/>
            <person name="Beaudet D."/>
            <person name="Noel J."/>
            <person name="Ndikumana S."/>
            <person name="Charron P."/>
            <person name="St-Onge C."/>
            <person name="Giorgi J."/>
            <person name="Grigoriev I.V."/>
            <person name="Roux C."/>
            <person name="Martin F.M."/>
            <person name="Corradi N."/>
        </authorList>
    </citation>
    <scope>NUCLEOTIDE SEQUENCE [LARGE SCALE GENOMIC DNA]</scope>
    <source>
        <strain evidence="1 2">A5</strain>
    </source>
</reference>
<dbReference type="VEuPathDB" id="FungiDB:RhiirFUN_010607"/>
<sequence>MFNPDFGSCLMNITTRTLELCSQTNIQPGLWNYVIGQIYEPEYGCRMNLQTGSWNRTAGIFRNHVQECIYSMKEYAIGNTYGFNLLKNLDISAIISDKSYTATTETSTIRTTSQNTI</sequence>